<dbReference type="OrthoDB" id="5681350at2"/>
<protein>
    <submittedName>
        <fullName evidence="2">Inner membrane protein</fullName>
    </submittedName>
</protein>
<evidence type="ECO:0000313" key="2">
    <source>
        <dbReference type="EMBL" id="STO59156.1"/>
    </source>
</evidence>
<feature type="transmembrane region" description="Helical" evidence="1">
    <location>
        <begin position="74"/>
        <end position="94"/>
    </location>
</feature>
<accession>A0A1V4B1I1</accession>
<sequence length="95" mass="10956">MINSLYQITNKGSFRALSFGLALFLSLCFFFNIAEFSTSLRIASPYFIILLMWSNAILWIHGIGFEMRSILGKLIFLPLFAQILSVFVLVKYFLF</sequence>
<keyword evidence="1" id="KW-0812">Transmembrane</keyword>
<dbReference type="InterPro" id="IPR011846">
    <property type="entry name" value="Cyd_oper_YbgE"/>
</dbReference>
<dbReference type="RefSeq" id="WP_078218324.1">
    <property type="nucleotide sequence ID" value="NZ_MUXZ01000012.1"/>
</dbReference>
<name>A0A1V4B1I1_9PAST</name>
<keyword evidence="1" id="KW-1133">Transmembrane helix</keyword>
<dbReference type="EMBL" id="UGHF01000001">
    <property type="protein sequence ID" value="STO59156.1"/>
    <property type="molecule type" value="Genomic_DNA"/>
</dbReference>
<dbReference type="EMBL" id="UGHJ01000001">
    <property type="protein sequence ID" value="STO69543.1"/>
    <property type="molecule type" value="Genomic_DNA"/>
</dbReference>
<keyword evidence="1" id="KW-0472">Membrane</keyword>
<feature type="transmembrane region" description="Helical" evidence="1">
    <location>
        <begin position="12"/>
        <end position="34"/>
    </location>
</feature>
<dbReference type="Proteomes" id="UP000254496">
    <property type="component" value="Unassembled WGS sequence"/>
</dbReference>
<dbReference type="AlphaFoldDB" id="A0A1V4B1I1"/>
<keyword evidence="4" id="KW-1185">Reference proteome</keyword>
<dbReference type="STRING" id="733.B0186_05225"/>
<dbReference type="Pfam" id="PF09600">
    <property type="entry name" value="Cyd_oper_YbgE"/>
    <property type="match status" value="1"/>
</dbReference>
<dbReference type="Proteomes" id="UP000254329">
    <property type="component" value="Unassembled WGS sequence"/>
</dbReference>
<reference evidence="4 5" key="1">
    <citation type="submission" date="2018-06" db="EMBL/GenBank/DDBJ databases">
        <authorList>
            <consortium name="Pathogen Informatics"/>
            <person name="Doyle S."/>
        </authorList>
    </citation>
    <scope>NUCLEOTIDE SEQUENCE [LARGE SCALE GENOMIC DNA]</scope>
    <source>
        <strain evidence="2 4">NCTC1659</strain>
        <strain evidence="3 5">NCTC8540</strain>
    </source>
</reference>
<evidence type="ECO:0000256" key="1">
    <source>
        <dbReference type="SAM" id="Phobius"/>
    </source>
</evidence>
<organism evidence="2 4">
    <name type="scientific">Canicola haemoglobinophilus</name>
    <dbReference type="NCBI Taxonomy" id="733"/>
    <lineage>
        <taxon>Bacteria</taxon>
        <taxon>Pseudomonadati</taxon>
        <taxon>Pseudomonadota</taxon>
        <taxon>Gammaproteobacteria</taxon>
        <taxon>Pasteurellales</taxon>
        <taxon>Pasteurellaceae</taxon>
        <taxon>Canicola</taxon>
    </lineage>
</organism>
<feature type="transmembrane region" description="Helical" evidence="1">
    <location>
        <begin position="46"/>
        <end position="65"/>
    </location>
</feature>
<evidence type="ECO:0000313" key="5">
    <source>
        <dbReference type="Proteomes" id="UP000254496"/>
    </source>
</evidence>
<evidence type="ECO:0000313" key="4">
    <source>
        <dbReference type="Proteomes" id="UP000254329"/>
    </source>
</evidence>
<gene>
    <name evidence="2" type="ORF">NCTC1659_00391</name>
    <name evidence="3" type="ORF">NCTC8540_02088</name>
</gene>
<proteinExistence type="predicted"/>
<evidence type="ECO:0000313" key="3">
    <source>
        <dbReference type="EMBL" id="STO69543.1"/>
    </source>
</evidence>